<accession>A0ABX8V6B6</accession>
<evidence type="ECO:0000256" key="1">
    <source>
        <dbReference type="SAM" id="SignalP"/>
    </source>
</evidence>
<evidence type="ECO:0000313" key="3">
    <source>
        <dbReference type="Proteomes" id="UP000825381"/>
    </source>
</evidence>
<organism evidence="2 3">
    <name type="scientific">Flavobacterium litorale</name>
    <dbReference type="NCBI Taxonomy" id="2856519"/>
    <lineage>
        <taxon>Bacteria</taxon>
        <taxon>Pseudomonadati</taxon>
        <taxon>Bacteroidota</taxon>
        <taxon>Flavobacteriia</taxon>
        <taxon>Flavobacteriales</taxon>
        <taxon>Flavobacteriaceae</taxon>
        <taxon>Flavobacterium</taxon>
    </lineage>
</organism>
<dbReference type="EMBL" id="CP080429">
    <property type="protein sequence ID" value="QYJ67658.1"/>
    <property type="molecule type" value="Genomic_DNA"/>
</dbReference>
<dbReference type="Proteomes" id="UP000825381">
    <property type="component" value="Chromosome"/>
</dbReference>
<proteinExistence type="predicted"/>
<feature type="signal peptide" evidence="1">
    <location>
        <begin position="1"/>
        <end position="19"/>
    </location>
</feature>
<evidence type="ECO:0000313" key="2">
    <source>
        <dbReference type="EMBL" id="QYJ67658.1"/>
    </source>
</evidence>
<sequence length="237" mass="26309">MKKIVCVIAIILISITATAQKKKVAVVTFYADKQIDMKDVGMDGAALIAELLDDPTFNLQPLVDKFHDKFFNDYAKKFPFELVSEATVTGNTEYQSFKPEHAPGHEAGSYVVAEGYTAINHNYGKNNETELLKIFNDVDGIMFVFITFEMNKGFGIGGTATTKMRAYTNIVLYNKAGKKVFTINENANSKKTGVMVGGVPVMKPEKLLPMCESALDKLMKDLDKRIAKITKKSDKKL</sequence>
<reference evidence="2 3" key="1">
    <citation type="submission" date="2021-07" db="EMBL/GenBank/DDBJ databases">
        <title>Flavobacterium WSW3-B6 sp.nov, isolated from seaweed.</title>
        <authorList>
            <person name="Muhammad N."/>
            <person name="Ho H."/>
            <person name="Lee Y.-J."/>
            <person name="Nguyen T."/>
            <person name="Ho J."/>
            <person name="Kim S.-G."/>
        </authorList>
    </citation>
    <scope>NUCLEOTIDE SEQUENCE [LARGE SCALE GENOMIC DNA]</scope>
    <source>
        <strain evidence="2 3">WSW3-B6</strain>
    </source>
</reference>
<keyword evidence="1" id="KW-0732">Signal</keyword>
<keyword evidence="3" id="KW-1185">Reference proteome</keyword>
<feature type="chain" id="PRO_5045344773" evidence="1">
    <location>
        <begin position="20"/>
        <end position="237"/>
    </location>
</feature>
<gene>
    <name evidence="2" type="ORF">K1I41_08880</name>
</gene>
<dbReference type="RefSeq" id="WP_220640003.1">
    <property type="nucleotide sequence ID" value="NZ_CP080429.1"/>
</dbReference>
<name>A0ABX8V6B6_9FLAO</name>
<protein>
    <submittedName>
        <fullName evidence="2">Uncharacterized protein</fullName>
    </submittedName>
</protein>